<dbReference type="Proteomes" id="UP001596364">
    <property type="component" value="Unassembled WGS sequence"/>
</dbReference>
<keyword evidence="3" id="KW-1185">Reference proteome</keyword>
<sequence>MQDFEQFQDIIEQLKPVVGQPDFNQTLSSVATSVPAAKRFLLKLELKRLAKPCRKVIDLRGLVDGRCSSYEYDGLVHYLDDVAIDVFERQTRSFGRYTIGVYEAVTNTENNFRVIQQRAQQASQASGDALTSDDNFPARKIRFAELLKRSEERMNFAVAIEIFNEYNDKSKGTTLDISVQGLRIKVKRKLPYRSGERLIIKFLGLPGDHSMDKREGIPYEVIQVENRETEQRLALKRTHSRKTPSFDGFLNNFIHGNKRRYKLNLDNTIEAIRAKGYEQYYIPHVSSVPVFLAEQDGRYIPRYVLTNDCNKESIYYWMDHNGQLQLHQLLRQARIQYLLDNNLTETYLFSFVHHKDEQSWYYSASWDELKTQPLLANLFRGYGARKASWRVYKLQLCAINADHSFAPSSIPDDALDNPRLRDKPPAPRLQGKLHEIGQMALLTNITDQWNTRPFLRFKLDRQKLSALQPFIHNPVSNNTLSLHRFKYANMRIFDRYQLRTEIVLDTPYLTLHGVTEDVSLQGIKVQLNQPFNGNLYEEVQVSFPRLQEANSKLPLKGLYYSVRNISPDRSVLNLHILHAHDTHSAESLFGRVIQKNRQLLKTYQDDDMLPGLGEALRNVYSAHIPNVPFFVSKTGLQFRPDAILDITPKHSLYPLLSFGASAGQLNLYFLYAGKSQDFLQATLSKLKTNTRPVMKEAFVGFNPNADKVSDAITCRFSEEFGSDQARRDFISTAMDKGCFYAIKVFLARTGKPDTDMIKTEMQYLGVYALHKAKALEDQLWNISGVGDLIDVSDEAMLRYGFNQQHLAANHQALARLSSSD</sequence>
<protein>
    <submittedName>
        <fullName evidence="2">PilZ domain-containing protein</fullName>
    </submittedName>
</protein>
<dbReference type="RefSeq" id="WP_131257380.1">
    <property type="nucleotide sequence ID" value="NZ_JBHSUS010000001.1"/>
</dbReference>
<comment type="caution">
    <text evidence="2">The sequence shown here is derived from an EMBL/GenBank/DDBJ whole genome shotgun (WGS) entry which is preliminary data.</text>
</comment>
<dbReference type="Gene3D" id="2.40.10.220">
    <property type="entry name" value="predicted glycosyltransferase like domains"/>
    <property type="match status" value="1"/>
</dbReference>
<accession>A0ABW1XKM8</accession>
<dbReference type="Pfam" id="PF07238">
    <property type="entry name" value="PilZ"/>
    <property type="match status" value="2"/>
</dbReference>
<proteinExistence type="predicted"/>
<reference evidence="3" key="1">
    <citation type="journal article" date="2019" name="Int. J. Syst. Evol. Microbiol.">
        <title>The Global Catalogue of Microorganisms (GCM) 10K type strain sequencing project: providing services to taxonomists for standard genome sequencing and annotation.</title>
        <authorList>
            <consortium name="The Broad Institute Genomics Platform"/>
            <consortium name="The Broad Institute Genome Sequencing Center for Infectious Disease"/>
            <person name="Wu L."/>
            <person name="Ma J."/>
        </authorList>
    </citation>
    <scope>NUCLEOTIDE SEQUENCE [LARGE SCALE GENOMIC DNA]</scope>
    <source>
        <strain evidence="3">CGMCC 1.16031</strain>
    </source>
</reference>
<organism evidence="2 3">
    <name type="scientific">Pseudobowmanella zhangzhouensis</name>
    <dbReference type="NCBI Taxonomy" id="1537679"/>
    <lineage>
        <taxon>Bacteria</taxon>
        <taxon>Pseudomonadati</taxon>
        <taxon>Pseudomonadota</taxon>
        <taxon>Gammaproteobacteria</taxon>
        <taxon>Alteromonadales</taxon>
        <taxon>Alteromonadaceae</taxon>
    </lineage>
</organism>
<name>A0ABW1XKM8_9ALTE</name>
<evidence type="ECO:0000313" key="2">
    <source>
        <dbReference type="EMBL" id="MFC6439325.1"/>
    </source>
</evidence>
<dbReference type="EMBL" id="JBHSUS010000001">
    <property type="protein sequence ID" value="MFC6439325.1"/>
    <property type="molecule type" value="Genomic_DNA"/>
</dbReference>
<gene>
    <name evidence="2" type="ORF">ACFP85_04075</name>
</gene>
<evidence type="ECO:0000313" key="3">
    <source>
        <dbReference type="Proteomes" id="UP001596364"/>
    </source>
</evidence>
<feature type="domain" description="PilZ" evidence="1">
    <location>
        <begin position="148"/>
        <end position="236"/>
    </location>
</feature>
<evidence type="ECO:0000259" key="1">
    <source>
        <dbReference type="Pfam" id="PF07238"/>
    </source>
</evidence>
<dbReference type="InterPro" id="IPR009875">
    <property type="entry name" value="PilZ_domain"/>
</dbReference>
<feature type="domain" description="PilZ" evidence="1">
    <location>
        <begin position="493"/>
        <end position="568"/>
    </location>
</feature>